<protein>
    <submittedName>
        <fullName evidence="3">Histidine kinase</fullName>
    </submittedName>
</protein>
<keyword evidence="1" id="KW-1133">Transmembrane helix</keyword>
<sequence>MNSKQKEIGIHGLVWFVLISFCLLLGSNGFAISHELVVVVVYFGLLNILIFYINYVYLLPHFLARKRYKVFLLSVVALVLAAGFVKYGLASFFEKEVLIGDMKKPMSFTTYYRHTLLASTFFVFLSCTVHFTVDWFRNEHSRKSFEKEKLTAELSFLKSQINPHFLLNSLNNIYSLAYQRSEKTAEAVLKLSEIMKYMLYESNDMRVPISKEIHYLENYVELQKIRLKDSAFVELDVEGDVSQTIVPLILIPFIENAFKHGVINDRANPVRIRVRATTGKLLIRVSNKKNQYSNKDDTGGIGLHNVSRRLALLYPGRHHLVINEDTDQYTCELSLDL</sequence>
<feature type="transmembrane region" description="Helical" evidence="1">
    <location>
        <begin position="36"/>
        <end position="58"/>
    </location>
</feature>
<dbReference type="Pfam" id="PF06580">
    <property type="entry name" value="His_kinase"/>
    <property type="match status" value="1"/>
</dbReference>
<feature type="domain" description="Signal transduction histidine kinase internal region" evidence="2">
    <location>
        <begin position="152"/>
        <end position="229"/>
    </location>
</feature>
<reference evidence="3 4" key="1">
    <citation type="submission" date="2019-11" db="EMBL/GenBank/DDBJ databases">
        <title>Pedobacter sp. HMF7056 Genome sequencing and assembly.</title>
        <authorList>
            <person name="Kang H."/>
            <person name="Kim H."/>
            <person name="Joh K."/>
        </authorList>
    </citation>
    <scope>NUCLEOTIDE SEQUENCE [LARGE SCALE GENOMIC DNA]</scope>
    <source>
        <strain evidence="3 4">HMF7056</strain>
    </source>
</reference>
<gene>
    <name evidence="3" type="ORF">GS398_19735</name>
</gene>
<organism evidence="3 4">
    <name type="scientific">Hufsiella ginkgonis</name>
    <dbReference type="NCBI Taxonomy" id="2695274"/>
    <lineage>
        <taxon>Bacteria</taxon>
        <taxon>Pseudomonadati</taxon>
        <taxon>Bacteroidota</taxon>
        <taxon>Sphingobacteriia</taxon>
        <taxon>Sphingobacteriales</taxon>
        <taxon>Sphingobacteriaceae</taxon>
        <taxon>Hufsiella</taxon>
    </lineage>
</organism>
<dbReference type="Gene3D" id="3.30.565.10">
    <property type="entry name" value="Histidine kinase-like ATPase, C-terminal domain"/>
    <property type="match status" value="1"/>
</dbReference>
<evidence type="ECO:0000256" key="1">
    <source>
        <dbReference type="SAM" id="Phobius"/>
    </source>
</evidence>
<keyword evidence="3" id="KW-0808">Transferase</keyword>
<dbReference type="InterPro" id="IPR050640">
    <property type="entry name" value="Bact_2-comp_sensor_kinase"/>
</dbReference>
<dbReference type="SUPFAM" id="SSF55874">
    <property type="entry name" value="ATPase domain of HSP90 chaperone/DNA topoisomerase II/histidine kinase"/>
    <property type="match status" value="1"/>
</dbReference>
<dbReference type="GO" id="GO:0016020">
    <property type="term" value="C:membrane"/>
    <property type="evidence" value="ECO:0007669"/>
    <property type="project" value="InterPro"/>
</dbReference>
<comment type="caution">
    <text evidence="3">The sequence shown here is derived from an EMBL/GenBank/DDBJ whole genome shotgun (WGS) entry which is preliminary data.</text>
</comment>
<dbReference type="AlphaFoldDB" id="A0A7K1Y2S6"/>
<dbReference type="GO" id="GO:0000155">
    <property type="term" value="F:phosphorelay sensor kinase activity"/>
    <property type="evidence" value="ECO:0007669"/>
    <property type="project" value="InterPro"/>
</dbReference>
<dbReference type="RefSeq" id="WP_160908536.1">
    <property type="nucleotide sequence ID" value="NZ_WVHS01000005.1"/>
</dbReference>
<feature type="transmembrane region" description="Helical" evidence="1">
    <location>
        <begin position="70"/>
        <end position="90"/>
    </location>
</feature>
<keyword evidence="3" id="KW-0418">Kinase</keyword>
<feature type="transmembrane region" description="Helical" evidence="1">
    <location>
        <begin position="12"/>
        <end position="30"/>
    </location>
</feature>
<dbReference type="EMBL" id="WVHS01000005">
    <property type="protein sequence ID" value="MXV17541.1"/>
    <property type="molecule type" value="Genomic_DNA"/>
</dbReference>
<dbReference type="InterPro" id="IPR010559">
    <property type="entry name" value="Sig_transdc_His_kin_internal"/>
</dbReference>
<accession>A0A7K1Y2S6</accession>
<evidence type="ECO:0000259" key="2">
    <source>
        <dbReference type="Pfam" id="PF06580"/>
    </source>
</evidence>
<name>A0A7K1Y2S6_9SPHI</name>
<keyword evidence="4" id="KW-1185">Reference proteome</keyword>
<dbReference type="InterPro" id="IPR036890">
    <property type="entry name" value="HATPase_C_sf"/>
</dbReference>
<dbReference type="PANTHER" id="PTHR34220">
    <property type="entry name" value="SENSOR HISTIDINE KINASE YPDA"/>
    <property type="match status" value="1"/>
</dbReference>
<proteinExistence type="predicted"/>
<keyword evidence="1" id="KW-0472">Membrane</keyword>
<evidence type="ECO:0000313" key="4">
    <source>
        <dbReference type="Proteomes" id="UP000451233"/>
    </source>
</evidence>
<dbReference type="PANTHER" id="PTHR34220:SF7">
    <property type="entry name" value="SENSOR HISTIDINE KINASE YPDA"/>
    <property type="match status" value="1"/>
</dbReference>
<feature type="transmembrane region" description="Helical" evidence="1">
    <location>
        <begin position="110"/>
        <end position="133"/>
    </location>
</feature>
<dbReference type="Proteomes" id="UP000451233">
    <property type="component" value="Unassembled WGS sequence"/>
</dbReference>
<evidence type="ECO:0000313" key="3">
    <source>
        <dbReference type="EMBL" id="MXV17541.1"/>
    </source>
</evidence>
<keyword evidence="1" id="KW-0812">Transmembrane</keyword>